<accession>A0ABQ1R9A1</accession>
<comment type="caution">
    <text evidence="1">The sequence shown here is derived from an EMBL/GenBank/DDBJ whole genome shotgun (WGS) entry which is preliminary data.</text>
</comment>
<evidence type="ECO:0000313" key="1">
    <source>
        <dbReference type="EMBL" id="GGD62850.1"/>
    </source>
</evidence>
<keyword evidence="2" id="KW-1185">Reference proteome</keyword>
<reference evidence="2" key="1">
    <citation type="journal article" date="2019" name="Int. J. Syst. Evol. Microbiol.">
        <title>The Global Catalogue of Microorganisms (GCM) 10K type strain sequencing project: providing services to taxonomists for standard genome sequencing and annotation.</title>
        <authorList>
            <consortium name="The Broad Institute Genomics Platform"/>
            <consortium name="The Broad Institute Genome Sequencing Center for Infectious Disease"/>
            <person name="Wu L."/>
            <person name="Ma J."/>
        </authorList>
    </citation>
    <scope>NUCLEOTIDE SEQUENCE [LARGE SCALE GENOMIC DNA]</scope>
    <source>
        <strain evidence="2">CGMCC 1.11013</strain>
    </source>
</reference>
<proteinExistence type="predicted"/>
<sequence length="72" mass="7959">MKKRLWYLWPATGARAFQRNAQLNGKQEAVLVRRTTRQPVLSPQRYATGGIVIVQCRASCSNATAEGGKAAR</sequence>
<protein>
    <submittedName>
        <fullName evidence="1">Uncharacterized protein</fullName>
    </submittedName>
</protein>
<name>A0ABQ1R9A1_9BURK</name>
<evidence type="ECO:0000313" key="2">
    <source>
        <dbReference type="Proteomes" id="UP000597138"/>
    </source>
</evidence>
<dbReference type="Proteomes" id="UP000597138">
    <property type="component" value="Unassembled WGS sequence"/>
</dbReference>
<organism evidence="1 2">
    <name type="scientific">Caballeronia grimmiae</name>
    <dbReference type="NCBI Taxonomy" id="1071679"/>
    <lineage>
        <taxon>Bacteria</taxon>
        <taxon>Pseudomonadati</taxon>
        <taxon>Pseudomonadota</taxon>
        <taxon>Betaproteobacteria</taxon>
        <taxon>Burkholderiales</taxon>
        <taxon>Burkholderiaceae</taxon>
        <taxon>Caballeronia</taxon>
    </lineage>
</organism>
<dbReference type="EMBL" id="BMEG01000002">
    <property type="protein sequence ID" value="GGD62850.1"/>
    <property type="molecule type" value="Genomic_DNA"/>
</dbReference>
<gene>
    <name evidence="1" type="ORF">GCM10010985_16260</name>
</gene>